<proteinExistence type="predicted"/>
<keyword evidence="2" id="KW-1185">Reference proteome</keyword>
<dbReference type="OrthoDB" id="9876299at2759"/>
<protein>
    <submittedName>
        <fullName evidence="1">Aflatoxin biosynthesis ketoreductase nor-1</fullName>
    </submittedName>
</protein>
<name>A0A2P5I0W0_DIAHE</name>
<sequence length="166" mass="17950">MVPSIVLITGRNCGLGLGLANGFWLVQTRCDQVVITPVCIPQHETVKALGNLPKGEGSKLILKEKHGITHINIVLANAGGGLVYPSVVDVKRSEIHEHMELNVYSVVSLYQATHDLLKESAGQAQLAITGSQGFQCWLSRTPTPNAQCGVRSSQVHTAFVRSPHHR</sequence>
<evidence type="ECO:0000313" key="1">
    <source>
        <dbReference type="EMBL" id="POS76129.1"/>
    </source>
</evidence>
<comment type="caution">
    <text evidence="1">The sequence shown here is derived from an EMBL/GenBank/DDBJ whole genome shotgun (WGS) entry which is preliminary data.</text>
</comment>
<gene>
    <name evidence="1" type="ORF">DHEL01_v205472</name>
</gene>
<dbReference type="InterPro" id="IPR036291">
    <property type="entry name" value="NAD(P)-bd_dom_sf"/>
</dbReference>
<evidence type="ECO:0000313" key="2">
    <source>
        <dbReference type="Proteomes" id="UP000094444"/>
    </source>
</evidence>
<organism evidence="1 2">
    <name type="scientific">Diaporthe helianthi</name>
    <dbReference type="NCBI Taxonomy" id="158607"/>
    <lineage>
        <taxon>Eukaryota</taxon>
        <taxon>Fungi</taxon>
        <taxon>Dikarya</taxon>
        <taxon>Ascomycota</taxon>
        <taxon>Pezizomycotina</taxon>
        <taxon>Sordariomycetes</taxon>
        <taxon>Sordariomycetidae</taxon>
        <taxon>Diaporthales</taxon>
        <taxon>Diaporthaceae</taxon>
        <taxon>Diaporthe</taxon>
    </lineage>
</organism>
<dbReference type="EMBL" id="MAVT02000404">
    <property type="protein sequence ID" value="POS76129.1"/>
    <property type="molecule type" value="Genomic_DNA"/>
</dbReference>
<accession>A0A2P5I0W0</accession>
<dbReference type="AlphaFoldDB" id="A0A2P5I0W0"/>
<dbReference type="InParanoid" id="A0A2P5I0W0"/>
<reference evidence="1" key="1">
    <citation type="submission" date="2017-09" db="EMBL/GenBank/DDBJ databases">
        <title>Polyketide synthases of a Diaporthe helianthi virulent isolate.</title>
        <authorList>
            <person name="Baroncelli R."/>
        </authorList>
    </citation>
    <scope>NUCLEOTIDE SEQUENCE [LARGE SCALE GENOMIC DNA]</scope>
    <source>
        <strain evidence="1">7/96</strain>
    </source>
</reference>
<dbReference type="Gene3D" id="3.40.50.720">
    <property type="entry name" value="NAD(P)-binding Rossmann-like Domain"/>
    <property type="match status" value="1"/>
</dbReference>
<dbReference type="Proteomes" id="UP000094444">
    <property type="component" value="Unassembled WGS sequence"/>
</dbReference>
<dbReference type="SUPFAM" id="SSF51735">
    <property type="entry name" value="NAD(P)-binding Rossmann-fold domains"/>
    <property type="match status" value="1"/>
</dbReference>